<organism evidence="1 2">
    <name type="scientific">Frondihabitans peucedani</name>
    <dbReference type="NCBI Taxonomy" id="598626"/>
    <lineage>
        <taxon>Bacteria</taxon>
        <taxon>Bacillati</taxon>
        <taxon>Actinomycetota</taxon>
        <taxon>Actinomycetes</taxon>
        <taxon>Micrococcales</taxon>
        <taxon>Microbacteriaceae</taxon>
        <taxon>Frondihabitans</taxon>
    </lineage>
</organism>
<evidence type="ECO:0000313" key="1">
    <source>
        <dbReference type="EMBL" id="GAA4265533.1"/>
    </source>
</evidence>
<dbReference type="InterPro" id="IPR009097">
    <property type="entry name" value="Cyclic_Pdiesterase"/>
</dbReference>
<name>A0ABP8E018_9MICO</name>
<evidence type="ECO:0000313" key="2">
    <source>
        <dbReference type="Proteomes" id="UP001501594"/>
    </source>
</evidence>
<dbReference type="Proteomes" id="UP001501594">
    <property type="component" value="Unassembled WGS sequence"/>
</dbReference>
<protein>
    <submittedName>
        <fullName evidence="1">2'-5' RNA ligase family protein</fullName>
    </submittedName>
</protein>
<reference evidence="2" key="1">
    <citation type="journal article" date="2019" name="Int. J. Syst. Evol. Microbiol.">
        <title>The Global Catalogue of Microorganisms (GCM) 10K type strain sequencing project: providing services to taxonomists for standard genome sequencing and annotation.</title>
        <authorList>
            <consortium name="The Broad Institute Genomics Platform"/>
            <consortium name="The Broad Institute Genome Sequencing Center for Infectious Disease"/>
            <person name="Wu L."/>
            <person name="Ma J."/>
        </authorList>
    </citation>
    <scope>NUCLEOTIDE SEQUENCE [LARGE SCALE GENOMIC DNA]</scope>
    <source>
        <strain evidence="2">JCM 17442</strain>
    </source>
</reference>
<gene>
    <name evidence="1" type="ORF">GCM10022256_11450</name>
</gene>
<keyword evidence="2" id="KW-1185">Reference proteome</keyword>
<dbReference type="GO" id="GO:0016874">
    <property type="term" value="F:ligase activity"/>
    <property type="evidence" value="ECO:0007669"/>
    <property type="project" value="UniProtKB-KW"/>
</dbReference>
<dbReference type="EMBL" id="BAABAU010000001">
    <property type="protein sequence ID" value="GAA4265533.1"/>
    <property type="molecule type" value="Genomic_DNA"/>
</dbReference>
<dbReference type="Gene3D" id="3.90.1140.10">
    <property type="entry name" value="Cyclic phosphodiesterase"/>
    <property type="match status" value="1"/>
</dbReference>
<dbReference type="RefSeq" id="WP_344794056.1">
    <property type="nucleotide sequence ID" value="NZ_BAABAU010000001.1"/>
</dbReference>
<accession>A0ABP8E018</accession>
<dbReference type="Pfam" id="PF13563">
    <property type="entry name" value="2_5_RNA_ligase2"/>
    <property type="match status" value="1"/>
</dbReference>
<sequence>MHSIELLLDPATDDAVRGQWRRLADAGLPSQARHTGASNAPHVTLVAAETLTDAHDAELEDLFQALPLRVSFGGLVVFGRPPRGLVLARGIAVSEAILRLQRRVHELASGTPALAPHGVASHGLPGDWTPHVTLGSRLTPEELARAVEVLGEEPDPATGSFVAARRWDSTAKSITALGGARGDAATG</sequence>
<keyword evidence="1" id="KW-0436">Ligase</keyword>
<proteinExistence type="predicted"/>
<dbReference type="SUPFAM" id="SSF55144">
    <property type="entry name" value="LigT-like"/>
    <property type="match status" value="1"/>
</dbReference>
<comment type="caution">
    <text evidence="1">The sequence shown here is derived from an EMBL/GenBank/DDBJ whole genome shotgun (WGS) entry which is preliminary data.</text>
</comment>